<dbReference type="AlphaFoldDB" id="A0A3P1T535"/>
<dbReference type="OrthoDB" id="9780674at2"/>
<gene>
    <name evidence="1" type="ORF">EII34_12100</name>
</gene>
<evidence type="ECO:0000313" key="1">
    <source>
        <dbReference type="EMBL" id="RRD03916.1"/>
    </source>
</evidence>
<dbReference type="RefSeq" id="WP_124845420.1">
    <property type="nucleotide sequence ID" value="NZ_JAUNKP010000012.1"/>
</dbReference>
<name>A0A3P1T535_9ACTN</name>
<dbReference type="PANTHER" id="PTHR42110:SF1">
    <property type="entry name" value="L-ASPARAGINASE, PUTATIVE (AFU_ORTHOLOGUE AFUA_3G11890)-RELATED"/>
    <property type="match status" value="1"/>
</dbReference>
<organism evidence="1 2">
    <name type="scientific">Arachnia propionica</name>
    <dbReference type="NCBI Taxonomy" id="1750"/>
    <lineage>
        <taxon>Bacteria</taxon>
        <taxon>Bacillati</taxon>
        <taxon>Actinomycetota</taxon>
        <taxon>Actinomycetes</taxon>
        <taxon>Propionibacteriales</taxon>
        <taxon>Propionibacteriaceae</taxon>
        <taxon>Arachnia</taxon>
    </lineage>
</organism>
<accession>A0A3P1T535</accession>
<dbReference type="PANTHER" id="PTHR42110">
    <property type="entry name" value="L-ASPARAGINASE, PUTATIVE (AFU_ORTHOLOGUE AFUA_3G11890)-RELATED"/>
    <property type="match status" value="1"/>
</dbReference>
<evidence type="ECO:0000313" key="2">
    <source>
        <dbReference type="Proteomes" id="UP000280819"/>
    </source>
</evidence>
<sequence>MFDLLLGTVHRGWVAESHHRGRVCVVGPEGTLLALGDMAAPVLPRSALKPFQVVAMLRNGLDLTEELLALAGASHTGQDIHLAGALEILSRSGLTVDDFRHTPDLPQDPEALRAWHLAGRGKEPLAHNCSGKHAAMLRTCQLAGWPSEGCLDPAHPLQQQIRATVEEYCGVVGEPVVDGCTAPAFATTLPGLAAGFGRIAAESDGPGRLVADAFRQHPEYTSGIGHAVVRLTTQVPGAIAKIGAEGVLAVGLPDGTGVAVKMSDGMGRGRFEVVDAVLASLGHPVDSAEPECEVCPEVLAMLEELGTRHGPREP</sequence>
<comment type="caution">
    <text evidence="1">The sequence shown here is derived from an EMBL/GenBank/DDBJ whole genome shotgun (WGS) entry which is preliminary data.</text>
</comment>
<proteinExistence type="predicted"/>
<protein>
    <submittedName>
        <fullName evidence="1">Asparaginase</fullName>
    </submittedName>
</protein>
<dbReference type="EMBL" id="RQZG01000015">
    <property type="protein sequence ID" value="RRD03916.1"/>
    <property type="molecule type" value="Genomic_DNA"/>
</dbReference>
<dbReference type="Proteomes" id="UP000280819">
    <property type="component" value="Unassembled WGS sequence"/>
</dbReference>
<dbReference type="Pfam" id="PF06089">
    <property type="entry name" value="Asparaginase_II"/>
    <property type="match status" value="1"/>
</dbReference>
<reference evidence="1 2" key="1">
    <citation type="submission" date="2018-11" db="EMBL/GenBank/DDBJ databases">
        <title>Genomes From Bacteria Associated with the Canine Oral Cavity: a Test Case for Automated Genome-Based Taxonomic Assignment.</title>
        <authorList>
            <person name="Coil D.A."/>
            <person name="Jospin G."/>
            <person name="Darling A.E."/>
            <person name="Wallis C."/>
            <person name="Davis I.J."/>
            <person name="Harris S."/>
            <person name="Eisen J.A."/>
            <person name="Holcombe L.J."/>
            <person name="O'Flynn C."/>
        </authorList>
    </citation>
    <scope>NUCLEOTIDE SEQUENCE [LARGE SCALE GENOMIC DNA]</scope>
    <source>
        <strain evidence="1 2">OH887_COT-365</strain>
    </source>
</reference>
<dbReference type="InterPro" id="IPR010349">
    <property type="entry name" value="Asparaginase_II"/>
</dbReference>